<dbReference type="PANTHER" id="PTHR42781">
    <property type="entry name" value="SPERMIDINE/PUTRESCINE IMPORT ATP-BINDING PROTEIN POTA"/>
    <property type="match status" value="1"/>
</dbReference>
<accession>A0A2W2B4I0</accession>
<dbReference type="InterPro" id="IPR003593">
    <property type="entry name" value="AAA+_ATPase"/>
</dbReference>
<dbReference type="InterPro" id="IPR008995">
    <property type="entry name" value="Mo/tungstate-bd_C_term_dom"/>
</dbReference>
<reference evidence="8" key="1">
    <citation type="submission" date="2018-06" db="EMBL/GenBank/DDBJ databases">
        <title>Aestuariibacter litoralis strain KCTC 52945T.</title>
        <authorList>
            <person name="Li X."/>
            <person name="Salam N."/>
            <person name="Li J.-L."/>
            <person name="Chen Y.-M."/>
            <person name="Yang Z.-W."/>
            <person name="Zhang L.-Y."/>
            <person name="Han M.-X."/>
            <person name="Xiao M."/>
            <person name="Li W.-J."/>
        </authorList>
    </citation>
    <scope>NUCLEOTIDE SEQUENCE [LARGE SCALE GENOMIC DNA]</scope>
    <source>
        <strain evidence="8">KCTC 52945</strain>
    </source>
</reference>
<evidence type="ECO:0000256" key="3">
    <source>
        <dbReference type="ARBA" id="ARBA00022448"/>
    </source>
</evidence>
<dbReference type="InterPro" id="IPR003439">
    <property type="entry name" value="ABC_transporter-like_ATP-bd"/>
</dbReference>
<protein>
    <submittedName>
        <fullName evidence="7">ABC transporter ATP-binding protein</fullName>
    </submittedName>
</protein>
<comment type="subcellular location">
    <subcellularLocation>
        <location evidence="1">Cell inner membrane</location>
        <topology evidence="1">Peripheral membrane protein</topology>
    </subcellularLocation>
</comment>
<organism evidence="7 8">
    <name type="scientific">Aestuariivirga litoralis</name>
    <dbReference type="NCBI Taxonomy" id="2650924"/>
    <lineage>
        <taxon>Bacteria</taxon>
        <taxon>Pseudomonadati</taxon>
        <taxon>Pseudomonadota</taxon>
        <taxon>Alphaproteobacteria</taxon>
        <taxon>Hyphomicrobiales</taxon>
        <taxon>Aestuariivirgaceae</taxon>
        <taxon>Aestuariivirga</taxon>
    </lineage>
</organism>
<name>A0A2W2B4I0_9HYPH</name>
<dbReference type="Pfam" id="PF08402">
    <property type="entry name" value="TOBE_2"/>
    <property type="match status" value="1"/>
</dbReference>
<dbReference type="PANTHER" id="PTHR42781:SF4">
    <property type="entry name" value="SPERMIDINE_PUTRESCINE IMPORT ATP-BINDING PROTEIN POTA"/>
    <property type="match status" value="1"/>
</dbReference>
<keyword evidence="8" id="KW-1185">Reference proteome</keyword>
<dbReference type="PROSITE" id="PS50893">
    <property type="entry name" value="ABC_TRANSPORTER_2"/>
    <property type="match status" value="1"/>
</dbReference>
<dbReference type="GO" id="GO:0016887">
    <property type="term" value="F:ATP hydrolysis activity"/>
    <property type="evidence" value="ECO:0007669"/>
    <property type="project" value="InterPro"/>
</dbReference>
<keyword evidence="5 7" id="KW-0067">ATP-binding</keyword>
<comment type="caution">
    <text evidence="7">The sequence shown here is derived from an EMBL/GenBank/DDBJ whole genome shotgun (WGS) entry which is preliminary data.</text>
</comment>
<dbReference type="RefSeq" id="WP_111200206.1">
    <property type="nucleotide sequence ID" value="NZ_QKVK01000014.1"/>
</dbReference>
<evidence type="ECO:0000256" key="4">
    <source>
        <dbReference type="ARBA" id="ARBA00022741"/>
    </source>
</evidence>
<evidence type="ECO:0000259" key="6">
    <source>
        <dbReference type="PROSITE" id="PS50893"/>
    </source>
</evidence>
<evidence type="ECO:0000256" key="2">
    <source>
        <dbReference type="ARBA" id="ARBA00005417"/>
    </source>
</evidence>
<dbReference type="Pfam" id="PF00005">
    <property type="entry name" value="ABC_tran"/>
    <property type="match status" value="1"/>
</dbReference>
<dbReference type="Gene3D" id="3.40.50.300">
    <property type="entry name" value="P-loop containing nucleotide triphosphate hydrolases"/>
    <property type="match status" value="1"/>
</dbReference>
<evidence type="ECO:0000313" key="8">
    <source>
        <dbReference type="Proteomes" id="UP000248795"/>
    </source>
</evidence>
<feature type="domain" description="ABC transporter" evidence="6">
    <location>
        <begin position="6"/>
        <end position="236"/>
    </location>
</feature>
<dbReference type="AlphaFoldDB" id="A0A2W2B4I0"/>
<sequence length="353" mass="38702">MAEPLVVFDNVVKRFGTFEAVKRMNFEIREGEFLAFMGPSGCGKTTTLRMLAGLEQPTEGDIRLAGKSLVDVKPHERDTPMVWQSLALFPFLNARENVEFGLKMRGLDKPTRRKKALDWLERMGIGEFAERDVNALSGGQRQRVALARALVTEPKILLLDEPLSALDAHLVIRMQGVLTKLQRELGITFVYVTHSQSEAFAMADRVVIMSKGEIAQIGSARDIYRTPASRFVAEFVGRNNIFAGSVNAAGNVETAAGTFTLDGKAKPGEQVSFVVAADVVSLSTTRPTATNSFTAQLISEEFVGSMVTLFFEAPGGTEVKVQVQERLLEGIPREAGETLWLSFDPSHAHVLKG</sequence>
<comment type="similarity">
    <text evidence="2">Belongs to the ABC transporter superfamily.</text>
</comment>
<dbReference type="InterPro" id="IPR050093">
    <property type="entry name" value="ABC_SmlMolc_Importer"/>
</dbReference>
<evidence type="ECO:0000256" key="5">
    <source>
        <dbReference type="ARBA" id="ARBA00022840"/>
    </source>
</evidence>
<dbReference type="SMART" id="SM00382">
    <property type="entry name" value="AAA"/>
    <property type="match status" value="1"/>
</dbReference>
<proteinExistence type="inferred from homology"/>
<gene>
    <name evidence="7" type="ORF">DK847_19425</name>
</gene>
<evidence type="ECO:0000256" key="1">
    <source>
        <dbReference type="ARBA" id="ARBA00004417"/>
    </source>
</evidence>
<keyword evidence="4" id="KW-0547">Nucleotide-binding</keyword>
<dbReference type="SUPFAM" id="SSF52540">
    <property type="entry name" value="P-loop containing nucleoside triphosphate hydrolases"/>
    <property type="match status" value="1"/>
</dbReference>
<dbReference type="Proteomes" id="UP000248795">
    <property type="component" value="Unassembled WGS sequence"/>
</dbReference>
<dbReference type="EMBL" id="QKVK01000014">
    <property type="protein sequence ID" value="PZF75174.1"/>
    <property type="molecule type" value="Genomic_DNA"/>
</dbReference>
<dbReference type="GO" id="GO:0140359">
    <property type="term" value="F:ABC-type transporter activity"/>
    <property type="evidence" value="ECO:0007669"/>
    <property type="project" value="UniProtKB-ARBA"/>
</dbReference>
<dbReference type="GO" id="GO:0005524">
    <property type="term" value="F:ATP binding"/>
    <property type="evidence" value="ECO:0007669"/>
    <property type="project" value="UniProtKB-KW"/>
</dbReference>
<dbReference type="InterPro" id="IPR017871">
    <property type="entry name" value="ABC_transporter-like_CS"/>
</dbReference>
<dbReference type="Gene3D" id="2.40.50.100">
    <property type="match status" value="1"/>
</dbReference>
<dbReference type="FunFam" id="3.40.50.300:FF:000042">
    <property type="entry name" value="Maltose/maltodextrin ABC transporter, ATP-binding protein"/>
    <property type="match status" value="1"/>
</dbReference>
<dbReference type="SUPFAM" id="SSF50331">
    <property type="entry name" value="MOP-like"/>
    <property type="match status" value="1"/>
</dbReference>
<dbReference type="InterPro" id="IPR013611">
    <property type="entry name" value="Transp-assoc_OB_typ2"/>
</dbReference>
<dbReference type="InterPro" id="IPR027417">
    <property type="entry name" value="P-loop_NTPase"/>
</dbReference>
<evidence type="ECO:0000313" key="7">
    <source>
        <dbReference type="EMBL" id="PZF75174.1"/>
    </source>
</evidence>
<dbReference type="GO" id="GO:0043190">
    <property type="term" value="C:ATP-binding cassette (ABC) transporter complex"/>
    <property type="evidence" value="ECO:0007669"/>
    <property type="project" value="InterPro"/>
</dbReference>
<keyword evidence="3" id="KW-0813">Transport</keyword>
<dbReference type="PROSITE" id="PS00211">
    <property type="entry name" value="ABC_TRANSPORTER_1"/>
    <property type="match status" value="1"/>
</dbReference>